<evidence type="ECO:0000313" key="2">
    <source>
        <dbReference type="EMBL" id="GAL76002.1"/>
    </source>
</evidence>
<comment type="caution">
    <text evidence="2">The sequence shown here is derived from an EMBL/GenBank/DDBJ whole genome shotgun (WGS) entry which is preliminary data.</text>
</comment>
<feature type="domain" description="WCX" evidence="1">
    <location>
        <begin position="3"/>
        <end position="46"/>
    </location>
</feature>
<evidence type="ECO:0000313" key="3">
    <source>
        <dbReference type="Proteomes" id="UP000029647"/>
    </source>
</evidence>
<reference evidence="2 3" key="1">
    <citation type="journal article" date="2014" name="Genome Announc.">
        <title>Draft Genome Sequences of Marine Flavobacterium Nonlabens Strains NR17, NR24, NR27, NR32, NR33, and Ara13.</title>
        <authorList>
            <person name="Nakanishi M."/>
            <person name="Meirelles P."/>
            <person name="Suzuki R."/>
            <person name="Takatani N."/>
            <person name="Mino S."/>
            <person name="Suda W."/>
            <person name="Oshima K."/>
            <person name="Hattori M."/>
            <person name="Ohkuma M."/>
            <person name="Hosokawa M."/>
            <person name="Miyashita K."/>
            <person name="Thompson F.L."/>
            <person name="Niwa A."/>
            <person name="Sawabe T."/>
            <person name="Sawabe T."/>
        </authorList>
    </citation>
    <scope>NUCLEOTIDE SEQUENCE [LARGE SCALE GENOMIC DNA]</scope>
    <source>
        <strain evidence="3">JCM19275</strain>
    </source>
</reference>
<dbReference type="EMBL" id="BBNT01000008">
    <property type="protein sequence ID" value="GAL76002.1"/>
    <property type="molecule type" value="Genomic_DNA"/>
</dbReference>
<dbReference type="Pfam" id="PF25583">
    <property type="entry name" value="WCX"/>
    <property type="match status" value="1"/>
</dbReference>
<dbReference type="InterPro" id="IPR057727">
    <property type="entry name" value="WCX_dom"/>
</dbReference>
<evidence type="ECO:0000259" key="1">
    <source>
        <dbReference type="Pfam" id="PF25583"/>
    </source>
</evidence>
<accession>A0A090X3G7</accession>
<name>A0A090X3G7_NONUL</name>
<organism evidence="2 3">
    <name type="scientific">Nonlabens ulvanivorans</name>
    <name type="common">Persicivirga ulvanivorans</name>
    <dbReference type="NCBI Taxonomy" id="906888"/>
    <lineage>
        <taxon>Bacteria</taxon>
        <taxon>Pseudomonadati</taxon>
        <taxon>Bacteroidota</taxon>
        <taxon>Flavobacteriia</taxon>
        <taxon>Flavobacteriales</taxon>
        <taxon>Flavobacteriaceae</taxon>
        <taxon>Nonlabens</taxon>
    </lineage>
</organism>
<dbReference type="AlphaFoldDB" id="A0A090X3G7"/>
<protein>
    <recommendedName>
        <fullName evidence="1">WCX domain-containing protein</fullName>
    </recommendedName>
</protein>
<sequence length="60" mass="7153">MQEDGSMTFQIFVNLNFELERLILGFGESIEVLKPRNLRQRIKRKTALAARIYQKKNRNE</sequence>
<dbReference type="Proteomes" id="UP000029647">
    <property type="component" value="Unassembled WGS sequence"/>
</dbReference>
<gene>
    <name evidence="2" type="ORF">JCM19275_2134</name>
</gene>
<proteinExistence type="predicted"/>